<sequence>MLFVWKAAAEQIHYSIPEEMQKGSFVGNIAKDLGMDGKHLSEHGLRIVTRTGTIQYFSLNLNSGILQISERIDREAICGQAEKCTLNLQVIMERKLKIYGIEVEITDLNDNDPQFHPREQEIEISEASPLGSRFDLPQAEDPDLGINSVQSYQLTDSSHFSLQVQKDENGIRRSALVLDKILDREEKSVHDLILTACDGGDPLRSGTAQIHVIVLDTNDNAPVFTQPVYEATVSENIPKGSTLVTVKAVDLDEGIYGEIRYLFHKITNRFSQTFLLNSTTGEITLGGKLDYEDSPIYEFEVQAKDGGGMSDRSKVVISIADLNDHAPELETTYLINEILENSPIGTVVAILNVQDTTGRLQELGLFTIGLRYRGDQDSPVLLDKDALKPKPVKSEQVQYSVLEETEKGFFVGNLAKDLGLDAKELSKRKLGISSEKPYLTLNEQNGILYVNGRIDREEICAKSPSCVLKLEAVVHNPLNVIHIQVFIKDINDNAPHFQDDNIRLKVSESNLPGARFSLGNAEDEDIGMNSLQTYQLSSTPYFKLDVRESEDGDKYADLILLKQLDREKEHAFHLVLTALDGGEPPKTGTTNILVTVLDINDNTPVFTQEFYKVSVKENVPKGTSVLQVKASDIDEGSNAEIIYSFYKMPENAKQKFSLDPHDGTITLEEMIDYEEKQSYVMILQASDGGGLVTHCKVEIEVVDVNDNPPELVPTSISTPIPEDSVPGTVIALLKVHDADSGENGEITCQLRDLVPFQIVSSSDYYFKLLTDSYLDREKVPEYNITITATDKGIPPLSTYKTILLQISDINDNPPAFEKSSYTAWQVYSGRTKSHLEQHPFFQCQGLLDPDEGRNAKNQVTPSSLLTDYAAIPGSFRFKNLQAQDGGSPSLNSSTKAVRRCLILDRNDNTPQILYPSQGTESSSLFEMVPRSAESGYLVTKVVAVDADSGHNAWLSFHLLQATEPSLFTIGSHTGEIKTARALVERESVKQRMVIMVKDNGQPPLSATA</sequence>
<comment type="caution">
    <text evidence="1">The sequence shown here is derived from an EMBL/GenBank/DDBJ whole genome shotgun (WGS) entry which is preliminary data.</text>
</comment>
<organism evidence="1 2">
    <name type="scientific">Sphaerodactylus townsendi</name>
    <dbReference type="NCBI Taxonomy" id="933632"/>
    <lineage>
        <taxon>Eukaryota</taxon>
        <taxon>Metazoa</taxon>
        <taxon>Chordata</taxon>
        <taxon>Craniata</taxon>
        <taxon>Vertebrata</taxon>
        <taxon>Euteleostomi</taxon>
        <taxon>Lepidosauria</taxon>
        <taxon>Squamata</taxon>
        <taxon>Bifurcata</taxon>
        <taxon>Gekkota</taxon>
        <taxon>Sphaerodactylidae</taxon>
        <taxon>Sphaerodactylus</taxon>
    </lineage>
</organism>
<dbReference type="Proteomes" id="UP000827872">
    <property type="component" value="Linkage Group LG14"/>
</dbReference>
<evidence type="ECO:0000313" key="1">
    <source>
        <dbReference type="EMBL" id="KAH7989758.1"/>
    </source>
</evidence>
<evidence type="ECO:0000313" key="2">
    <source>
        <dbReference type="Proteomes" id="UP000827872"/>
    </source>
</evidence>
<protein>
    <submittedName>
        <fullName evidence="1">Uncharacterized protein</fullName>
    </submittedName>
</protein>
<reference evidence="1" key="1">
    <citation type="submission" date="2021-08" db="EMBL/GenBank/DDBJ databases">
        <title>The first chromosome-level gecko genome reveals the dynamic sex chromosomes of Neotropical dwarf geckos (Sphaerodactylidae: Sphaerodactylus).</title>
        <authorList>
            <person name="Pinto B.J."/>
            <person name="Keating S.E."/>
            <person name="Gamble T."/>
        </authorList>
    </citation>
    <scope>NUCLEOTIDE SEQUENCE</scope>
    <source>
        <strain evidence="1">TG3544</strain>
    </source>
</reference>
<proteinExistence type="predicted"/>
<accession>A0ACB8EC26</accession>
<keyword evidence="2" id="KW-1185">Reference proteome</keyword>
<name>A0ACB8EC26_9SAUR</name>
<dbReference type="EMBL" id="CM037627">
    <property type="protein sequence ID" value="KAH7989758.1"/>
    <property type="molecule type" value="Genomic_DNA"/>
</dbReference>
<gene>
    <name evidence="1" type="ORF">K3G42_014293</name>
</gene>